<dbReference type="GO" id="GO:0019031">
    <property type="term" value="C:viral envelope"/>
    <property type="evidence" value="ECO:0007669"/>
    <property type="project" value="UniProtKB-KW"/>
</dbReference>
<keyword evidence="1" id="KW-0472">Membrane</keyword>
<feature type="transmembrane region" description="Helical" evidence="1">
    <location>
        <begin position="240"/>
        <end position="259"/>
    </location>
</feature>
<organism evidence="2">
    <name type="scientific">Bovine immunodeficiency virus OK</name>
    <dbReference type="NCBI Taxonomy" id="417312"/>
    <lineage>
        <taxon>Viruses</taxon>
        <taxon>Riboviria</taxon>
        <taxon>Pararnavirae</taxon>
        <taxon>Artverviricota</taxon>
        <taxon>Revtraviricetes</taxon>
        <taxon>Ortervirales</taxon>
        <taxon>Retroviridae</taxon>
        <taxon>Orthoretrovirinae</taxon>
        <taxon>Lentivirus</taxon>
        <taxon>Lentivirus bovimdef</taxon>
        <taxon>Bovine immunodeficiency virus</taxon>
    </lineage>
</organism>
<feature type="transmembrane region" description="Helical" evidence="1">
    <location>
        <begin position="45"/>
        <end position="62"/>
    </location>
</feature>
<feature type="transmembrane region" description="Helical" evidence="1">
    <location>
        <begin position="96"/>
        <end position="118"/>
    </location>
</feature>
<feature type="non-terminal residue" evidence="2">
    <location>
        <position position="624"/>
    </location>
</feature>
<sequence length="624" mass="69379">RVERGEGEGRSEELRILLQEDIGQDRLTTREALTKWINNGEIHPWVLAGMLSIGVGMLLGVYTPLSETLIWLLISQLCIYWGLGETSRKLDRESWHWVRSVFIIALLGTLTMAGIAFADDEVYTASPATAPLDFNETVHPVSSTLKTPTNDTEPPVFSTIKTLTNDNEPPVSSTIKTPTNGTESCHNYIQGTLIGLICVSTLVILGVILAMRRSNSEGILAARDTIDWWLSANQEVPLKYAIPIIFISAPLAGIIGYYVMKYSEVFKKGCQICASLSLMWGMMLVEIGRRLTHREWSVSRIVVLLLISFSWGMWAQRVGASGEHVAMVISPPGFRLVNDTSKIPWYCLSSAPIPTCRPTQWEQKYYQGTLESKVVNELLKSSEKYSRATWIEPDLLEEVVYELALLSANGSRQVTAINNTDMCNESGTPKNQTDQTMTLMNLTNQTSQTGQTMTLVNLTSQLSDTWIWNTSLNVWCPVAYVLIGTNGSKENSTENWIATNCMNSISLNKSREELGKLPSRLTRCGDKTSVCRLTGTICGYEANCLKFGERAFSTNSLILCPKANIDNGPTNSTDNSTAYSPFYSLSYSFSKQASAKWFLVRVPSYGFVVVNDTDTPLSHIRKPR</sequence>
<feature type="non-terminal residue" evidence="2">
    <location>
        <position position="1"/>
    </location>
</feature>
<keyword evidence="1" id="KW-0812">Transmembrane</keyword>
<keyword evidence="2" id="KW-0261">Viral envelope protein</keyword>
<evidence type="ECO:0000256" key="1">
    <source>
        <dbReference type="SAM" id="Phobius"/>
    </source>
</evidence>
<feature type="transmembrane region" description="Helical" evidence="1">
    <location>
        <begin position="68"/>
        <end position="84"/>
    </location>
</feature>
<proteinExistence type="predicted"/>
<accession>Q65606</accession>
<dbReference type="EMBL" id="L43129">
    <property type="protein sequence ID" value="AAC42159.1"/>
    <property type="molecule type" value="Genomic_DNA"/>
</dbReference>
<name>Q65606_9RETR</name>
<feature type="transmembrane region" description="Helical" evidence="1">
    <location>
        <begin position="188"/>
        <end position="210"/>
    </location>
</feature>
<keyword evidence="1" id="KW-1133">Transmembrane helix</keyword>
<reference evidence="2" key="1">
    <citation type="journal article" date="1995" name="Virology">
        <title>Identification of hypervariable and conserved regions in the surface envelope gene in the bovine lentivirus.</title>
        <authorList>
            <person name="Suarez D.L."/>
            <person name="Whetstone C.A."/>
        </authorList>
    </citation>
    <scope>NUCLEOTIDE SEQUENCE</scope>
    <source>
        <strain evidence="2">OK</strain>
    </source>
</reference>
<keyword evidence="2" id="KW-0946">Virion</keyword>
<evidence type="ECO:0000313" key="2">
    <source>
        <dbReference type="EMBL" id="AAC42159.1"/>
    </source>
</evidence>
<protein>
    <submittedName>
        <fullName evidence="2">Surface envelope protein</fullName>
    </submittedName>
</protein>
<dbReference type="Pfam" id="PF05858">
    <property type="entry name" value="BIV_Env"/>
    <property type="match status" value="1"/>
</dbReference>